<protein>
    <submittedName>
        <fullName evidence="2">Zinc-ribbon domain-containing protein</fullName>
    </submittedName>
</protein>
<sequence length="246" mass="27354">MKYRVHGHRHADYLFENLDEYRSLWGELKDALDSITDRMVIEEFEHGARNAKSISQAINRLIKRELEKRNWIPESYIFADEEYGKEAKGTWRPDFAKGVLSVEVAFNHRSDISWNLIKPTLASELNHVKKAIQTSGGVIIAATAKMKEKGGFDNACGTYEDYVQYLKPLSTMLPAPLAIIGLEAPEAFEISVGKTGVGNNKKGTVVEYALLMASGDYACPNCGAKMSDEADECPECGRRLLSAPSC</sequence>
<dbReference type="AlphaFoldDB" id="A0A9D0ZZP6"/>
<dbReference type="Pfam" id="PF09195">
    <property type="entry name" value="Endonuc-BglII"/>
    <property type="match status" value="1"/>
</dbReference>
<gene>
    <name evidence="2" type="ORF">IAA69_01585</name>
</gene>
<dbReference type="GO" id="GO:0009036">
    <property type="term" value="F:type II site-specific deoxyribonuclease activity"/>
    <property type="evidence" value="ECO:0007669"/>
    <property type="project" value="InterPro"/>
</dbReference>
<name>A0A9D0ZZP6_9ACTN</name>
<dbReference type="SUPFAM" id="SSF52980">
    <property type="entry name" value="Restriction endonuclease-like"/>
    <property type="match status" value="1"/>
</dbReference>
<evidence type="ECO:0000313" key="2">
    <source>
        <dbReference type="EMBL" id="HIR00953.1"/>
    </source>
</evidence>
<dbReference type="Pfam" id="PF13240">
    <property type="entry name" value="Zn_Ribbon_1"/>
    <property type="match status" value="1"/>
</dbReference>
<dbReference type="InterPro" id="IPR011338">
    <property type="entry name" value="BamHI/BglII/BstY"/>
</dbReference>
<dbReference type="InterPro" id="IPR026870">
    <property type="entry name" value="Zinc_ribbon_dom"/>
</dbReference>
<dbReference type="GO" id="GO:0009307">
    <property type="term" value="P:DNA restriction-modification system"/>
    <property type="evidence" value="ECO:0007669"/>
    <property type="project" value="InterPro"/>
</dbReference>
<dbReference type="Proteomes" id="UP000824261">
    <property type="component" value="Unassembled WGS sequence"/>
</dbReference>
<organism evidence="2 3">
    <name type="scientific">Candidatus Aveggerthella stercoripullorum</name>
    <dbReference type="NCBI Taxonomy" id="2840688"/>
    <lineage>
        <taxon>Bacteria</taxon>
        <taxon>Bacillati</taxon>
        <taxon>Actinomycetota</taxon>
        <taxon>Coriobacteriia</taxon>
        <taxon>Eggerthellales</taxon>
        <taxon>Eggerthellaceae</taxon>
        <taxon>Eggerthellaceae incertae sedis</taxon>
        <taxon>Candidatus Aveggerthella</taxon>
    </lineage>
</organism>
<dbReference type="EMBL" id="DVGB01000017">
    <property type="protein sequence ID" value="HIR00953.1"/>
    <property type="molecule type" value="Genomic_DNA"/>
</dbReference>
<evidence type="ECO:0000259" key="1">
    <source>
        <dbReference type="Pfam" id="PF13240"/>
    </source>
</evidence>
<reference evidence="2" key="2">
    <citation type="journal article" date="2021" name="PeerJ">
        <title>Extensive microbial diversity within the chicken gut microbiome revealed by metagenomics and culture.</title>
        <authorList>
            <person name="Gilroy R."/>
            <person name="Ravi A."/>
            <person name="Getino M."/>
            <person name="Pursley I."/>
            <person name="Horton D.L."/>
            <person name="Alikhan N.F."/>
            <person name="Baker D."/>
            <person name="Gharbi K."/>
            <person name="Hall N."/>
            <person name="Watson M."/>
            <person name="Adriaenssens E.M."/>
            <person name="Foster-Nyarko E."/>
            <person name="Jarju S."/>
            <person name="Secka A."/>
            <person name="Antonio M."/>
            <person name="Oren A."/>
            <person name="Chaudhuri R.R."/>
            <person name="La Ragione R."/>
            <person name="Hildebrand F."/>
            <person name="Pallen M.J."/>
        </authorList>
    </citation>
    <scope>NUCLEOTIDE SEQUENCE</scope>
    <source>
        <strain evidence="2">ChiGjej1B1-2707</strain>
    </source>
</reference>
<dbReference type="GO" id="GO:0003677">
    <property type="term" value="F:DNA binding"/>
    <property type="evidence" value="ECO:0007669"/>
    <property type="project" value="InterPro"/>
</dbReference>
<comment type="caution">
    <text evidence="2">The sequence shown here is derived from an EMBL/GenBank/DDBJ whole genome shotgun (WGS) entry which is preliminary data.</text>
</comment>
<proteinExistence type="predicted"/>
<dbReference type="GO" id="GO:0000287">
    <property type="term" value="F:magnesium ion binding"/>
    <property type="evidence" value="ECO:0007669"/>
    <property type="project" value="InterPro"/>
</dbReference>
<reference evidence="2" key="1">
    <citation type="submission" date="2020-10" db="EMBL/GenBank/DDBJ databases">
        <authorList>
            <person name="Gilroy R."/>
        </authorList>
    </citation>
    <scope>NUCLEOTIDE SEQUENCE</scope>
    <source>
        <strain evidence="2">ChiGjej1B1-2707</strain>
    </source>
</reference>
<evidence type="ECO:0000313" key="3">
    <source>
        <dbReference type="Proteomes" id="UP000824261"/>
    </source>
</evidence>
<dbReference type="Gene3D" id="3.40.91.20">
    <property type="match status" value="1"/>
</dbReference>
<feature type="domain" description="Zinc-ribbon" evidence="1">
    <location>
        <begin position="219"/>
        <end position="240"/>
    </location>
</feature>
<dbReference type="InterPro" id="IPR015278">
    <property type="entry name" value="BglII-like"/>
</dbReference>
<accession>A0A9D0ZZP6</accession>
<dbReference type="InterPro" id="IPR011335">
    <property type="entry name" value="Restrct_endonuc-II-like"/>
</dbReference>